<dbReference type="AlphaFoldDB" id="F2BV14"/>
<sequence length="290" mass="32163">MVILMYFSKWQACGNDFIIFNSFKNKFIFSSEFVKKLCNRNFGIGADGIIYVLPSLDADFKMRIFNSDGSEAEMCGNGIRCFAKFVVNQKLINKSSFSVETGAGILFPEILKNGNVCVDMGIPNLNSDDIPVKGFSKKVVIDELLNISHENTAYRINCVSMGNPHCVIFTDKIDSINIEADGSIIENHKQFPKKTNVEFVQKISDSILRMKVWERGAGITLACGTGSCAAVVAATLNNLVNNKADVILDGGKLNIFWDKDKTNHVFMTGPAEKVFDGNIEVDYEQHDGIR</sequence>
<dbReference type="InterPro" id="IPR001653">
    <property type="entry name" value="DAP_epimerase_DapF"/>
</dbReference>
<comment type="subcellular location">
    <subcellularLocation>
        <location evidence="9">Cytoplasm</location>
    </subcellularLocation>
</comment>
<feature type="active site" description="Proton donor" evidence="9">
    <location>
        <position position="75"/>
    </location>
</feature>
<dbReference type="STRING" id="888062.HMPREF9083_0031"/>
<keyword evidence="6 9" id="KW-0457">Lysine biosynthesis</keyword>
<dbReference type="Gene3D" id="3.10.310.10">
    <property type="entry name" value="Diaminopimelate Epimerase, Chain A, domain 1"/>
    <property type="match status" value="2"/>
</dbReference>
<evidence type="ECO:0000313" key="12">
    <source>
        <dbReference type="Proteomes" id="UP000003503"/>
    </source>
</evidence>
<dbReference type="FunFam" id="3.10.310.10:FF:000001">
    <property type="entry name" value="Diaminopimelate epimerase"/>
    <property type="match status" value="1"/>
</dbReference>
<feature type="site" description="Could be important to modulate the pK values of the two catalytic cysteine residues" evidence="9">
    <location>
        <position position="214"/>
    </location>
</feature>
<keyword evidence="12" id="KW-1185">Reference proteome</keyword>
<dbReference type="PANTHER" id="PTHR31689:SF0">
    <property type="entry name" value="DIAMINOPIMELATE EPIMERASE"/>
    <property type="match status" value="1"/>
</dbReference>
<accession>F2BV14</accession>
<evidence type="ECO:0000256" key="7">
    <source>
        <dbReference type="ARBA" id="ARBA00023235"/>
    </source>
</evidence>
<keyword evidence="7 9" id="KW-0413">Isomerase</keyword>
<dbReference type="EMBL" id="AFBB01000002">
    <property type="protein sequence ID" value="EGF16555.1"/>
    <property type="molecule type" value="Genomic_DNA"/>
</dbReference>
<feature type="binding site" evidence="9">
    <location>
        <begin position="214"/>
        <end position="215"/>
    </location>
    <ligand>
        <name>substrate</name>
    </ligand>
</feature>
<keyword evidence="5 9" id="KW-0028">Amino-acid biosynthesis</keyword>
<dbReference type="GO" id="GO:0009089">
    <property type="term" value="P:lysine biosynthetic process via diaminopimelate"/>
    <property type="evidence" value="ECO:0007669"/>
    <property type="project" value="UniProtKB-UniRule"/>
</dbReference>
<evidence type="ECO:0000256" key="4">
    <source>
        <dbReference type="ARBA" id="ARBA00022490"/>
    </source>
</evidence>
<evidence type="ECO:0000256" key="1">
    <source>
        <dbReference type="ARBA" id="ARBA00005196"/>
    </source>
</evidence>
<dbReference type="PROSITE" id="PS01326">
    <property type="entry name" value="DAP_EPIMERASE"/>
    <property type="match status" value="1"/>
</dbReference>
<feature type="site" description="Could be important to modulate the pK values of the two catalytic cysteine residues" evidence="9">
    <location>
        <position position="165"/>
    </location>
</feature>
<evidence type="ECO:0000256" key="9">
    <source>
        <dbReference type="HAMAP-Rule" id="MF_00197"/>
    </source>
</evidence>
<feature type="active site" description="Proton acceptor" evidence="9">
    <location>
        <position position="223"/>
    </location>
</feature>
<evidence type="ECO:0000256" key="2">
    <source>
        <dbReference type="ARBA" id="ARBA00010219"/>
    </source>
</evidence>
<reference evidence="11 12" key="1">
    <citation type="submission" date="2011-02" db="EMBL/GenBank/DDBJ databases">
        <authorList>
            <person name="Muzny D."/>
            <person name="Qin X."/>
            <person name="Deng J."/>
            <person name="Jiang H."/>
            <person name="Liu Y."/>
            <person name="Qu J."/>
            <person name="Song X.-Z."/>
            <person name="Zhang L."/>
            <person name="Thornton R."/>
            <person name="Coyle M."/>
            <person name="Francisco L."/>
            <person name="Jackson L."/>
            <person name="Javaid M."/>
            <person name="Korchina V."/>
            <person name="Kovar C."/>
            <person name="Mata R."/>
            <person name="Mathew T."/>
            <person name="Ngo R."/>
            <person name="Nguyen L."/>
            <person name="Nguyen N."/>
            <person name="Okwuonu G."/>
            <person name="Ongeri F."/>
            <person name="Pham C."/>
            <person name="Simmons D."/>
            <person name="Wilczek-Boney K."/>
            <person name="Hale W."/>
            <person name="Jakkamsetti A."/>
            <person name="Pham P."/>
            <person name="Ruth R."/>
            <person name="San Lucas F."/>
            <person name="Warren J."/>
            <person name="Zhang J."/>
            <person name="Zhao Z."/>
            <person name="Zhou C."/>
            <person name="Zhu D."/>
            <person name="Lee S."/>
            <person name="Bess C."/>
            <person name="Blankenburg K."/>
            <person name="Forbes L."/>
            <person name="Fu Q."/>
            <person name="Gubbala S."/>
            <person name="Hirani K."/>
            <person name="Jayaseelan J.C."/>
            <person name="Lara F."/>
            <person name="Munidasa M."/>
            <person name="Palculict T."/>
            <person name="Patil S."/>
            <person name="Pu L.-L."/>
            <person name="Saada N."/>
            <person name="Tang L."/>
            <person name="Weissenberger G."/>
            <person name="Zhu Y."/>
            <person name="Hemphill L."/>
            <person name="Shang Y."/>
            <person name="Youmans B."/>
            <person name="Ayvaz T."/>
            <person name="Ross M."/>
            <person name="Santibanez J."/>
            <person name="Aqrawi P."/>
            <person name="Gross S."/>
            <person name="Joshi V."/>
            <person name="Fowler G."/>
            <person name="Nazareth L."/>
            <person name="Reid J."/>
            <person name="Worley K."/>
            <person name="Petrosino J."/>
            <person name="Highlander S."/>
            <person name="Gibbs R."/>
        </authorList>
    </citation>
    <scope>NUCLEOTIDE SEQUENCE [LARGE SCALE GENOMIC DNA]</scope>
    <source>
        <strain evidence="11 12">DSM 19965</strain>
    </source>
</reference>
<dbReference type="eggNOG" id="COG0253">
    <property type="taxonomic scope" value="Bacteria"/>
</dbReference>
<dbReference type="InterPro" id="IPR018510">
    <property type="entry name" value="DAP_epimerase_AS"/>
</dbReference>
<comment type="caution">
    <text evidence="9">Lacks conserved residue(s) required for the propagation of feature annotation.</text>
</comment>
<organism evidence="11 12">
    <name type="scientific">Dialister micraerophilus DSM 19965</name>
    <dbReference type="NCBI Taxonomy" id="888062"/>
    <lineage>
        <taxon>Bacteria</taxon>
        <taxon>Bacillati</taxon>
        <taxon>Bacillota</taxon>
        <taxon>Negativicutes</taxon>
        <taxon>Veillonellales</taxon>
        <taxon>Veillonellaceae</taxon>
        <taxon>Dialister</taxon>
    </lineage>
</organism>
<evidence type="ECO:0000256" key="10">
    <source>
        <dbReference type="PROSITE-ProRule" id="PRU10125"/>
    </source>
</evidence>
<evidence type="ECO:0000256" key="8">
    <source>
        <dbReference type="ARBA" id="ARBA00051712"/>
    </source>
</evidence>
<evidence type="ECO:0000256" key="5">
    <source>
        <dbReference type="ARBA" id="ARBA00022605"/>
    </source>
</evidence>
<feature type="binding site" evidence="9">
    <location>
        <begin position="224"/>
        <end position="225"/>
    </location>
    <ligand>
        <name>substrate</name>
    </ligand>
</feature>
<feature type="binding site" evidence="9">
    <location>
        <position position="163"/>
    </location>
    <ligand>
        <name>substrate</name>
    </ligand>
</feature>
<gene>
    <name evidence="11" type="primary">dapF2</name>
    <name evidence="9" type="synonym">dapF</name>
    <name evidence="11" type="ORF">HMPREF9083_0031</name>
</gene>
<comment type="subunit">
    <text evidence="9">Homodimer.</text>
</comment>
<protein>
    <recommendedName>
        <fullName evidence="3 9">Diaminopimelate epimerase</fullName>
        <shortName evidence="9">DAP epimerase</shortName>
        <ecNumber evidence="3 9">5.1.1.7</ecNumber>
    </recommendedName>
    <alternativeName>
        <fullName evidence="9">PLP-independent amino acid racemase</fullName>
    </alternativeName>
</protein>
<feature type="binding site" evidence="9">
    <location>
        <position position="66"/>
    </location>
    <ligand>
        <name>substrate</name>
    </ligand>
</feature>
<dbReference type="Proteomes" id="UP000003503">
    <property type="component" value="Unassembled WGS sequence"/>
</dbReference>
<dbReference type="SUPFAM" id="SSF54506">
    <property type="entry name" value="Diaminopimelate epimerase-like"/>
    <property type="match status" value="2"/>
</dbReference>
<name>F2BV14_9FIRM</name>
<keyword evidence="4 9" id="KW-0963">Cytoplasm</keyword>
<dbReference type="GO" id="GO:0008837">
    <property type="term" value="F:diaminopimelate epimerase activity"/>
    <property type="evidence" value="ECO:0007669"/>
    <property type="project" value="UniProtKB-UniRule"/>
</dbReference>
<feature type="binding site" evidence="9">
    <location>
        <begin position="76"/>
        <end position="77"/>
    </location>
    <ligand>
        <name>substrate</name>
    </ligand>
</feature>
<comment type="similarity">
    <text evidence="2 9">Belongs to the diaminopimelate epimerase family.</text>
</comment>
<dbReference type="PANTHER" id="PTHR31689">
    <property type="entry name" value="DIAMINOPIMELATE EPIMERASE, CHLOROPLASTIC"/>
    <property type="match status" value="1"/>
</dbReference>
<dbReference type="HAMAP" id="MF_00197">
    <property type="entry name" value="DAP_epimerase"/>
    <property type="match status" value="1"/>
</dbReference>
<dbReference type="EC" id="5.1.1.7" evidence="3 9"/>
<dbReference type="GO" id="GO:0005829">
    <property type="term" value="C:cytosol"/>
    <property type="evidence" value="ECO:0007669"/>
    <property type="project" value="TreeGrafter"/>
</dbReference>
<comment type="catalytic activity">
    <reaction evidence="8 9">
        <text>(2S,6S)-2,6-diaminopimelate = meso-2,6-diaminopimelate</text>
        <dbReference type="Rhea" id="RHEA:15393"/>
        <dbReference type="ChEBI" id="CHEBI:57609"/>
        <dbReference type="ChEBI" id="CHEBI:57791"/>
        <dbReference type="EC" id="5.1.1.7"/>
    </reaction>
</comment>
<dbReference type="UniPathway" id="UPA00034">
    <property type="reaction ID" value="UER00025"/>
</dbReference>
<feature type="active site" evidence="10">
    <location>
        <position position="75"/>
    </location>
</feature>
<feature type="binding site" evidence="9">
    <location>
        <position position="15"/>
    </location>
    <ligand>
        <name>substrate</name>
    </ligand>
</feature>
<dbReference type="HOGENOM" id="CLU_053306_3_2_9"/>
<comment type="caution">
    <text evidence="11">The sequence shown here is derived from an EMBL/GenBank/DDBJ whole genome shotgun (WGS) entry which is preliminary data.</text>
</comment>
<evidence type="ECO:0000256" key="6">
    <source>
        <dbReference type="ARBA" id="ARBA00023154"/>
    </source>
</evidence>
<evidence type="ECO:0000313" key="11">
    <source>
        <dbReference type="EMBL" id="EGF16555.1"/>
    </source>
</evidence>
<proteinExistence type="inferred from homology"/>
<feature type="binding site" evidence="9">
    <location>
        <position position="196"/>
    </location>
    <ligand>
        <name>substrate</name>
    </ligand>
</feature>
<evidence type="ECO:0000256" key="3">
    <source>
        <dbReference type="ARBA" id="ARBA00013080"/>
    </source>
</evidence>
<comment type="function">
    <text evidence="9">Catalyzes the stereoinversion of LL-2,6-diaminopimelate (L,L-DAP) to meso-diaminopimelate (meso-DAP), a precursor of L-lysine and an essential component of the bacterial peptidoglycan.</text>
</comment>
<dbReference type="Pfam" id="PF01678">
    <property type="entry name" value="DAP_epimerase"/>
    <property type="match status" value="2"/>
</dbReference>
<dbReference type="NCBIfam" id="TIGR00652">
    <property type="entry name" value="DapF"/>
    <property type="match status" value="1"/>
</dbReference>
<comment type="pathway">
    <text evidence="1 9">Amino-acid biosynthesis; L-lysine biosynthesis via DAP pathway; DL-2,6-diaminopimelate from LL-2,6-diaminopimelate: step 1/1.</text>
</comment>